<name>A0ABQ6KDB8_9MICO</name>
<evidence type="ECO:0000313" key="8">
    <source>
        <dbReference type="Proteomes" id="UP001157034"/>
    </source>
</evidence>
<protein>
    <recommendedName>
        <fullName evidence="2">DNA ligase (ATP)</fullName>
        <ecNumber evidence="2">6.5.1.1</ecNumber>
    </recommendedName>
</protein>
<evidence type="ECO:0000256" key="4">
    <source>
        <dbReference type="ARBA" id="ARBA00034003"/>
    </source>
</evidence>
<dbReference type="EC" id="6.5.1.1" evidence="2"/>
<dbReference type="Proteomes" id="UP001157034">
    <property type="component" value="Unassembled WGS sequence"/>
</dbReference>
<sequence length="397" mass="43882">MILTIHGEKHGSHRLALIQTSTGDDAKNWMLHLMKDQDPVDWDAEGGPENVRTGEKWHGHRSVPSGRKGLTRGKTVIGGRSSANTIAPMLATLGSAQEFQGGRDWTYEMKWDGIRAVATIQGDEVTLRTRNGLDVTGSYPELAETLREAVHGAATLDGEIVALDAKGRPSFGLLQQRMGLSKPGDVERARGRTPVKYFVFDVLDDPKQPYAERRARLEREVHDTGPIVVPPDAGTDLKKALATSAKLGLEGIMAKRLDSPYRVGKRSRDWIKLKHHKTQEVVIGGWRPGNGARASTVGSLLLGVKDGDTFRYVGRVGTGFADRELQQLRARLDRIERKTSPLEGVPAADARDVHWVTPSLVGEVEYAELTTDGRLRQPSWRGWRTDKDPDQVVREFA</sequence>
<dbReference type="SUPFAM" id="SSF50249">
    <property type="entry name" value="Nucleic acid-binding proteins"/>
    <property type="match status" value="1"/>
</dbReference>
<dbReference type="InterPro" id="IPR012310">
    <property type="entry name" value="DNA_ligase_ATP-dep_cent"/>
</dbReference>
<keyword evidence="3" id="KW-0436">Ligase</keyword>
<dbReference type="PANTHER" id="PTHR45674">
    <property type="entry name" value="DNA LIGASE 1/3 FAMILY MEMBER"/>
    <property type="match status" value="1"/>
</dbReference>
<evidence type="ECO:0000256" key="2">
    <source>
        <dbReference type="ARBA" id="ARBA00012727"/>
    </source>
</evidence>
<organism evidence="7 8">
    <name type="scientific">Pseudolysinimonas kribbensis</name>
    <dbReference type="NCBI Taxonomy" id="433641"/>
    <lineage>
        <taxon>Bacteria</taxon>
        <taxon>Bacillati</taxon>
        <taxon>Actinomycetota</taxon>
        <taxon>Actinomycetes</taxon>
        <taxon>Micrococcales</taxon>
        <taxon>Microbacteriaceae</taxon>
        <taxon>Pseudolysinimonas</taxon>
    </lineage>
</organism>
<reference evidence="8" key="1">
    <citation type="journal article" date="2019" name="Int. J. Syst. Evol. Microbiol.">
        <title>The Global Catalogue of Microorganisms (GCM) 10K type strain sequencing project: providing services to taxonomists for standard genome sequencing and annotation.</title>
        <authorList>
            <consortium name="The Broad Institute Genomics Platform"/>
            <consortium name="The Broad Institute Genome Sequencing Center for Infectious Disease"/>
            <person name="Wu L."/>
            <person name="Ma J."/>
        </authorList>
    </citation>
    <scope>NUCLEOTIDE SEQUENCE [LARGE SCALE GENOMIC DNA]</scope>
    <source>
        <strain evidence="8">NBRC 108894</strain>
    </source>
</reference>
<evidence type="ECO:0000259" key="6">
    <source>
        <dbReference type="PROSITE" id="PS50160"/>
    </source>
</evidence>
<evidence type="ECO:0000256" key="1">
    <source>
        <dbReference type="ARBA" id="ARBA00007572"/>
    </source>
</evidence>
<dbReference type="Pfam" id="PF01068">
    <property type="entry name" value="DNA_ligase_A_M"/>
    <property type="match status" value="1"/>
</dbReference>
<dbReference type="InterPro" id="IPR012309">
    <property type="entry name" value="DNA_ligase_ATP-dep_C"/>
</dbReference>
<dbReference type="NCBIfam" id="TIGR02779">
    <property type="entry name" value="NHEJ_ligase_lig"/>
    <property type="match status" value="1"/>
</dbReference>
<dbReference type="Gene3D" id="2.40.50.140">
    <property type="entry name" value="Nucleic acid-binding proteins"/>
    <property type="match status" value="1"/>
</dbReference>
<comment type="catalytic activity">
    <reaction evidence="4">
        <text>ATP + (deoxyribonucleotide)n-3'-hydroxyl + 5'-phospho-(deoxyribonucleotide)m = (deoxyribonucleotide)n+m + AMP + diphosphate.</text>
        <dbReference type="EC" id="6.5.1.1"/>
    </reaction>
</comment>
<keyword evidence="8" id="KW-1185">Reference proteome</keyword>
<dbReference type="CDD" id="cd07971">
    <property type="entry name" value="OBF_DNA_ligase_LigD"/>
    <property type="match status" value="1"/>
</dbReference>
<dbReference type="SUPFAM" id="SSF56091">
    <property type="entry name" value="DNA ligase/mRNA capping enzyme, catalytic domain"/>
    <property type="match status" value="1"/>
</dbReference>
<dbReference type="Pfam" id="PF04679">
    <property type="entry name" value="DNA_ligase_A_C"/>
    <property type="match status" value="1"/>
</dbReference>
<dbReference type="CDD" id="cd07906">
    <property type="entry name" value="Adenylation_DNA_ligase_LigD_LigC"/>
    <property type="match status" value="1"/>
</dbReference>
<proteinExistence type="inferred from homology"/>
<comment type="caution">
    <text evidence="7">The sequence shown here is derived from an EMBL/GenBank/DDBJ whole genome shotgun (WGS) entry which is preliminary data.</text>
</comment>
<evidence type="ECO:0000256" key="3">
    <source>
        <dbReference type="ARBA" id="ARBA00022598"/>
    </source>
</evidence>
<dbReference type="PROSITE" id="PS50160">
    <property type="entry name" value="DNA_LIGASE_A3"/>
    <property type="match status" value="1"/>
</dbReference>
<evidence type="ECO:0000256" key="5">
    <source>
        <dbReference type="SAM" id="MobiDB-lite"/>
    </source>
</evidence>
<dbReference type="Gene3D" id="3.30.470.30">
    <property type="entry name" value="DNA ligase/mRNA capping enzyme"/>
    <property type="match status" value="1"/>
</dbReference>
<dbReference type="InterPro" id="IPR014146">
    <property type="entry name" value="LigD_ligase_dom"/>
</dbReference>
<feature type="region of interest" description="Disordered" evidence="5">
    <location>
        <begin position="50"/>
        <end position="69"/>
    </location>
</feature>
<comment type="similarity">
    <text evidence="1">Belongs to the ATP-dependent DNA ligase family.</text>
</comment>
<dbReference type="PANTHER" id="PTHR45674:SF4">
    <property type="entry name" value="DNA LIGASE 1"/>
    <property type="match status" value="1"/>
</dbReference>
<dbReference type="InterPro" id="IPR050191">
    <property type="entry name" value="ATP-dep_DNA_ligase"/>
</dbReference>
<feature type="domain" description="ATP-dependent DNA ligase family profile" evidence="6">
    <location>
        <begin position="236"/>
        <end position="306"/>
    </location>
</feature>
<dbReference type="Gene3D" id="3.30.1490.70">
    <property type="match status" value="1"/>
</dbReference>
<accession>A0ABQ6KDB8</accession>
<dbReference type="RefSeq" id="WP_431311850.1">
    <property type="nucleotide sequence ID" value="NZ_BSVB01000001.1"/>
</dbReference>
<evidence type="ECO:0000313" key="7">
    <source>
        <dbReference type="EMBL" id="GMA96700.1"/>
    </source>
</evidence>
<dbReference type="InterPro" id="IPR012340">
    <property type="entry name" value="NA-bd_OB-fold"/>
</dbReference>
<gene>
    <name evidence="7" type="ORF">GCM10025881_35240</name>
</gene>
<dbReference type="EMBL" id="BSVB01000001">
    <property type="protein sequence ID" value="GMA96700.1"/>
    <property type="molecule type" value="Genomic_DNA"/>
</dbReference>